<proteinExistence type="predicted"/>
<feature type="region of interest" description="Disordered" evidence="1">
    <location>
        <begin position="66"/>
        <end position="142"/>
    </location>
</feature>
<reference evidence="2" key="1">
    <citation type="journal article" date="2023" name="G3 (Bethesda)">
        <title>A reference genome for the long-term kleptoplast-retaining sea slug Elysia crispata morphotype clarki.</title>
        <authorList>
            <person name="Eastman K.E."/>
            <person name="Pendleton A.L."/>
            <person name="Shaikh M.A."/>
            <person name="Suttiyut T."/>
            <person name="Ogas R."/>
            <person name="Tomko P."/>
            <person name="Gavelis G."/>
            <person name="Widhalm J.R."/>
            <person name="Wisecaver J.H."/>
        </authorList>
    </citation>
    <scope>NUCLEOTIDE SEQUENCE</scope>
    <source>
        <strain evidence="2">ECLA1</strain>
    </source>
</reference>
<gene>
    <name evidence="2" type="ORF">RRG08_038741</name>
</gene>
<accession>A0AAE1CTW8</accession>
<organism evidence="2 3">
    <name type="scientific">Elysia crispata</name>
    <name type="common">lettuce slug</name>
    <dbReference type="NCBI Taxonomy" id="231223"/>
    <lineage>
        <taxon>Eukaryota</taxon>
        <taxon>Metazoa</taxon>
        <taxon>Spiralia</taxon>
        <taxon>Lophotrochozoa</taxon>
        <taxon>Mollusca</taxon>
        <taxon>Gastropoda</taxon>
        <taxon>Heterobranchia</taxon>
        <taxon>Euthyneura</taxon>
        <taxon>Panpulmonata</taxon>
        <taxon>Sacoglossa</taxon>
        <taxon>Placobranchoidea</taxon>
        <taxon>Plakobranchidae</taxon>
        <taxon>Elysia</taxon>
    </lineage>
</organism>
<sequence length="142" mass="15802">MNRPDGQAKTEADNGAVTRTACNGLKRIWLREAGHEFLKDSANTSELDMITLQQSLRVKYVGRCSPARHSEPEGIADVMEPSYTTANDVNVEDKDDDGGDKGRGEEEEEYKHKNSEDDDCDKERGEKQGCKHNISDGNSGIW</sequence>
<protein>
    <submittedName>
        <fullName evidence="2">Uncharacterized protein</fullName>
    </submittedName>
</protein>
<name>A0AAE1CTW8_9GAST</name>
<feature type="compositionally biased region" description="Basic and acidic residues" evidence="1">
    <location>
        <begin position="99"/>
        <end position="129"/>
    </location>
</feature>
<dbReference type="EMBL" id="JAWDGP010006780">
    <property type="protein sequence ID" value="KAK3735588.1"/>
    <property type="molecule type" value="Genomic_DNA"/>
</dbReference>
<evidence type="ECO:0000313" key="3">
    <source>
        <dbReference type="Proteomes" id="UP001283361"/>
    </source>
</evidence>
<dbReference type="Proteomes" id="UP001283361">
    <property type="component" value="Unassembled WGS sequence"/>
</dbReference>
<evidence type="ECO:0000313" key="2">
    <source>
        <dbReference type="EMBL" id="KAK3735588.1"/>
    </source>
</evidence>
<comment type="caution">
    <text evidence="2">The sequence shown here is derived from an EMBL/GenBank/DDBJ whole genome shotgun (WGS) entry which is preliminary data.</text>
</comment>
<evidence type="ECO:0000256" key="1">
    <source>
        <dbReference type="SAM" id="MobiDB-lite"/>
    </source>
</evidence>
<keyword evidence="3" id="KW-1185">Reference proteome</keyword>
<dbReference type="AlphaFoldDB" id="A0AAE1CTW8"/>